<sequence length="257" mass="28666">MFLVDWTVKMRIRPPEFETSICDAKYHVSLSPKLLAAASPPLISLTAAARCTPPPPPPLRRNSFQPIRRGESVRADLVTPSSAGSRRPKYRRTSTARCRRTRRCHNERHCGRWTCAGHALVARVTAEACAPIAHRGRYVARLVAPQAMQPCANRCAVADRWERLFAPLLLGWSSAAACEEGDAGWTLSAQDVAHAGRRWAALVEAMHAAGCARCALAARRCARRRALPPRSLWWRRRRPAASPASLRRCRDGWSDFF</sequence>
<reference evidence="1 2" key="1">
    <citation type="journal article" date="2015" name="Proc. Natl. Acad. Sci. U.S.A.">
        <title>The resurrection genome of Boea hygrometrica: A blueprint for survival of dehydration.</title>
        <authorList>
            <person name="Xiao L."/>
            <person name="Yang G."/>
            <person name="Zhang L."/>
            <person name="Yang X."/>
            <person name="Zhao S."/>
            <person name="Ji Z."/>
            <person name="Zhou Q."/>
            <person name="Hu M."/>
            <person name="Wang Y."/>
            <person name="Chen M."/>
            <person name="Xu Y."/>
            <person name="Jin H."/>
            <person name="Xiao X."/>
            <person name="Hu G."/>
            <person name="Bao F."/>
            <person name="Hu Y."/>
            <person name="Wan P."/>
            <person name="Li L."/>
            <person name="Deng X."/>
            <person name="Kuang T."/>
            <person name="Xiang C."/>
            <person name="Zhu J.K."/>
            <person name="Oliver M.J."/>
            <person name="He Y."/>
        </authorList>
    </citation>
    <scope>NUCLEOTIDE SEQUENCE [LARGE SCALE GENOMIC DNA]</scope>
    <source>
        <strain evidence="2">cv. XS01</strain>
    </source>
</reference>
<protein>
    <submittedName>
        <fullName evidence="1">Uncharacterized protein</fullName>
    </submittedName>
</protein>
<gene>
    <name evidence="1" type="ORF">F511_18218</name>
</gene>
<accession>A0A2Z7BH26</accession>
<dbReference type="Proteomes" id="UP000250235">
    <property type="component" value="Unassembled WGS sequence"/>
</dbReference>
<name>A0A2Z7BH26_9LAMI</name>
<organism evidence="1 2">
    <name type="scientific">Dorcoceras hygrometricum</name>
    <dbReference type="NCBI Taxonomy" id="472368"/>
    <lineage>
        <taxon>Eukaryota</taxon>
        <taxon>Viridiplantae</taxon>
        <taxon>Streptophyta</taxon>
        <taxon>Embryophyta</taxon>
        <taxon>Tracheophyta</taxon>
        <taxon>Spermatophyta</taxon>
        <taxon>Magnoliopsida</taxon>
        <taxon>eudicotyledons</taxon>
        <taxon>Gunneridae</taxon>
        <taxon>Pentapetalae</taxon>
        <taxon>asterids</taxon>
        <taxon>lamiids</taxon>
        <taxon>Lamiales</taxon>
        <taxon>Gesneriaceae</taxon>
        <taxon>Didymocarpoideae</taxon>
        <taxon>Trichosporeae</taxon>
        <taxon>Loxocarpinae</taxon>
        <taxon>Dorcoceras</taxon>
    </lineage>
</organism>
<evidence type="ECO:0000313" key="2">
    <source>
        <dbReference type="Proteomes" id="UP000250235"/>
    </source>
</evidence>
<proteinExistence type="predicted"/>
<evidence type="ECO:0000313" key="1">
    <source>
        <dbReference type="EMBL" id="KZV33337.1"/>
    </source>
</evidence>
<keyword evidence="2" id="KW-1185">Reference proteome</keyword>
<dbReference type="EMBL" id="KV005865">
    <property type="protein sequence ID" value="KZV33337.1"/>
    <property type="molecule type" value="Genomic_DNA"/>
</dbReference>
<dbReference type="AlphaFoldDB" id="A0A2Z7BH26"/>